<dbReference type="EMBL" id="RVHM01000095">
    <property type="protein sequence ID" value="MLV00315.1"/>
    <property type="molecule type" value="Genomic_DNA"/>
</dbReference>
<dbReference type="AlphaFoldDB" id="A0A403MPV6"/>
<protein>
    <submittedName>
        <fullName evidence="1">Uncharacterized protein</fullName>
    </submittedName>
</protein>
<evidence type="ECO:0000313" key="1">
    <source>
        <dbReference type="EMBL" id="MLV00315.1"/>
    </source>
</evidence>
<organism evidence="1">
    <name type="scientific">Salmonella enterica I</name>
    <dbReference type="NCBI Taxonomy" id="59201"/>
    <lineage>
        <taxon>Bacteria</taxon>
        <taxon>Pseudomonadati</taxon>
        <taxon>Pseudomonadota</taxon>
        <taxon>Gammaproteobacteria</taxon>
        <taxon>Enterobacterales</taxon>
        <taxon>Enterobacteriaceae</taxon>
        <taxon>Salmonella</taxon>
    </lineage>
</organism>
<comment type="caution">
    <text evidence="1">The sequence shown here is derived from an EMBL/GenBank/DDBJ whole genome shotgun (WGS) entry which is preliminary data.</text>
</comment>
<reference evidence="1" key="1">
    <citation type="submission" date="2018-07" db="EMBL/GenBank/DDBJ databases">
        <authorList>
            <person name="Ashton P.M."/>
            <person name="Dallman T."/>
            <person name="Nair S."/>
            <person name="De Pinna E."/>
            <person name="Peters T."/>
            <person name="Grant K."/>
        </authorList>
    </citation>
    <scope>NUCLEOTIDE SEQUENCE [LARGE SCALE GENOMIC DNA]</scope>
    <source>
        <strain evidence="1">157339</strain>
    </source>
</reference>
<name>A0A403MPV6_SALET</name>
<proteinExistence type="predicted"/>
<dbReference type="Proteomes" id="UP000885374">
    <property type="component" value="Unassembled WGS sequence"/>
</dbReference>
<gene>
    <name evidence="1" type="ORF">DRU74_27255</name>
</gene>
<accession>A0A403MPV6</accession>
<sequence>MCFSFPQMKIISCILLHFATMQQLAAVCILLTVLNKLLNETLLFYNTARRFLPSFSDGHFLFIQFSVCYGRCYCFTVYG</sequence>